<name>A0A2S4VQC4_9BASI</name>
<feature type="non-terminal residue" evidence="1">
    <location>
        <position position="1"/>
    </location>
</feature>
<evidence type="ECO:0000313" key="2">
    <source>
        <dbReference type="Proteomes" id="UP000239156"/>
    </source>
</evidence>
<evidence type="ECO:0000313" key="1">
    <source>
        <dbReference type="EMBL" id="POW11751.1"/>
    </source>
</evidence>
<dbReference type="Proteomes" id="UP000239156">
    <property type="component" value="Unassembled WGS sequence"/>
</dbReference>
<dbReference type="AlphaFoldDB" id="A0A2S4VQC4"/>
<dbReference type="VEuPathDB" id="FungiDB:PSTT_05054"/>
<proteinExistence type="predicted"/>
<sequence>KLLVAEFGEISEETGYGEVVRIVCVKVIKSLIGCREELEEQGVGPFLKGHQPGRGPKLATTVRLEMAFGRSPPHPYIPKVFHPRKCTEAEDQQNLSKIHFVL</sequence>
<organism evidence="1 2">
    <name type="scientific">Puccinia striiformis</name>
    <dbReference type="NCBI Taxonomy" id="27350"/>
    <lineage>
        <taxon>Eukaryota</taxon>
        <taxon>Fungi</taxon>
        <taxon>Dikarya</taxon>
        <taxon>Basidiomycota</taxon>
        <taxon>Pucciniomycotina</taxon>
        <taxon>Pucciniomycetes</taxon>
        <taxon>Pucciniales</taxon>
        <taxon>Pucciniaceae</taxon>
        <taxon>Puccinia</taxon>
    </lineage>
</organism>
<dbReference type="EMBL" id="PKSL01000036">
    <property type="protein sequence ID" value="POW11751.1"/>
    <property type="molecule type" value="Genomic_DNA"/>
</dbReference>
<reference evidence="1" key="1">
    <citation type="submission" date="2017-12" db="EMBL/GenBank/DDBJ databases">
        <title>Gene loss provides genomic basis for host adaptation in cereal stripe rust fungi.</title>
        <authorList>
            <person name="Xia C."/>
        </authorList>
    </citation>
    <scope>NUCLEOTIDE SEQUENCE [LARGE SCALE GENOMIC DNA]</scope>
    <source>
        <strain evidence="1">93-210</strain>
    </source>
</reference>
<gene>
    <name evidence="1" type="ORF">PSTT_05054</name>
</gene>
<accession>A0A2S4VQC4</accession>
<comment type="caution">
    <text evidence="1">The sequence shown here is derived from an EMBL/GenBank/DDBJ whole genome shotgun (WGS) entry which is preliminary data.</text>
</comment>
<keyword evidence="2" id="KW-1185">Reference proteome</keyword>
<protein>
    <submittedName>
        <fullName evidence="1">Uncharacterized protein</fullName>
    </submittedName>
</protein>